<dbReference type="GO" id="GO:0032543">
    <property type="term" value="P:mitochondrial translation"/>
    <property type="evidence" value="ECO:0007669"/>
    <property type="project" value="TreeGrafter"/>
</dbReference>
<gene>
    <name evidence="1" type="ORF">BOTBODRAFT_117142</name>
</gene>
<dbReference type="InParanoid" id="A0A067MD01"/>
<keyword evidence="2" id="KW-1185">Reference proteome</keyword>
<sequence>LNPSFRPPPPLPSSVRKAIYNARLVSPELDSVRALSQRYWISLKRVEAVLRLKQLEKTWKAVSRAFSSLARPVPGMCPLL</sequence>
<dbReference type="Pfam" id="PF12298">
    <property type="entry name" value="Bot1p"/>
    <property type="match status" value="1"/>
</dbReference>
<name>A0A067MD01_BOTB1</name>
<dbReference type="Proteomes" id="UP000027195">
    <property type="component" value="Unassembled WGS sequence"/>
</dbReference>
<dbReference type="GO" id="GO:0003735">
    <property type="term" value="F:structural constituent of ribosome"/>
    <property type="evidence" value="ECO:0007669"/>
    <property type="project" value="TreeGrafter"/>
</dbReference>
<protein>
    <submittedName>
        <fullName evidence="1">Uncharacterized protein</fullName>
    </submittedName>
</protein>
<dbReference type="PANTHER" id="PTHR28158">
    <property type="entry name" value="37S RIBOSOMAL PROTEIN S35, MITOCHONDRIAL"/>
    <property type="match status" value="1"/>
</dbReference>
<dbReference type="PANTHER" id="PTHR28158:SF1">
    <property type="entry name" value="SMALL RIBOSOMAL SUBUNIT PROTEIN MS45"/>
    <property type="match status" value="1"/>
</dbReference>
<feature type="non-terminal residue" evidence="1">
    <location>
        <position position="1"/>
    </location>
</feature>
<reference evidence="2" key="1">
    <citation type="journal article" date="2014" name="Proc. Natl. Acad. Sci. U.S.A.">
        <title>Extensive sampling of basidiomycete genomes demonstrates inadequacy of the white-rot/brown-rot paradigm for wood decay fungi.</title>
        <authorList>
            <person name="Riley R."/>
            <person name="Salamov A.A."/>
            <person name="Brown D.W."/>
            <person name="Nagy L.G."/>
            <person name="Floudas D."/>
            <person name="Held B.W."/>
            <person name="Levasseur A."/>
            <person name="Lombard V."/>
            <person name="Morin E."/>
            <person name="Otillar R."/>
            <person name="Lindquist E.A."/>
            <person name="Sun H."/>
            <person name="LaButti K.M."/>
            <person name="Schmutz J."/>
            <person name="Jabbour D."/>
            <person name="Luo H."/>
            <person name="Baker S.E."/>
            <person name="Pisabarro A.G."/>
            <person name="Walton J.D."/>
            <person name="Blanchette R.A."/>
            <person name="Henrissat B."/>
            <person name="Martin F."/>
            <person name="Cullen D."/>
            <person name="Hibbett D.S."/>
            <person name="Grigoriev I.V."/>
        </authorList>
    </citation>
    <scope>NUCLEOTIDE SEQUENCE [LARGE SCALE GENOMIC DNA]</scope>
    <source>
        <strain evidence="2">FD-172 SS1</strain>
    </source>
</reference>
<evidence type="ECO:0000313" key="2">
    <source>
        <dbReference type="Proteomes" id="UP000027195"/>
    </source>
</evidence>
<dbReference type="AlphaFoldDB" id="A0A067MD01"/>
<dbReference type="OrthoDB" id="10052321at2759"/>
<dbReference type="GO" id="GO:0005763">
    <property type="term" value="C:mitochondrial small ribosomal subunit"/>
    <property type="evidence" value="ECO:0007669"/>
    <property type="project" value="TreeGrafter"/>
</dbReference>
<evidence type="ECO:0000313" key="1">
    <source>
        <dbReference type="EMBL" id="KDQ09456.1"/>
    </source>
</evidence>
<proteinExistence type="predicted"/>
<organism evidence="1 2">
    <name type="scientific">Botryobasidium botryosum (strain FD-172 SS1)</name>
    <dbReference type="NCBI Taxonomy" id="930990"/>
    <lineage>
        <taxon>Eukaryota</taxon>
        <taxon>Fungi</taxon>
        <taxon>Dikarya</taxon>
        <taxon>Basidiomycota</taxon>
        <taxon>Agaricomycotina</taxon>
        <taxon>Agaricomycetes</taxon>
        <taxon>Cantharellales</taxon>
        <taxon>Botryobasidiaceae</taxon>
        <taxon>Botryobasidium</taxon>
    </lineage>
</organism>
<dbReference type="EMBL" id="KL198078">
    <property type="protein sequence ID" value="KDQ09456.1"/>
    <property type="molecule type" value="Genomic_DNA"/>
</dbReference>
<dbReference type="HOGENOM" id="CLU_2740416_0_0_1"/>
<dbReference type="InterPro" id="IPR021036">
    <property type="entry name" value="Ribosomal_mS45"/>
</dbReference>
<accession>A0A067MD01</accession>